<reference evidence="2" key="2">
    <citation type="journal article" date="2022" name="Elife">
        <title>Obligate sexual reproduction of a homothallic fungus closely related to the Cryptococcus pathogenic species complex.</title>
        <authorList>
            <person name="Passer A.R."/>
            <person name="Clancey S.A."/>
            <person name="Shea T."/>
            <person name="David-Palma M."/>
            <person name="Averette A.F."/>
            <person name="Boekhout T."/>
            <person name="Porcel B.M."/>
            <person name="Nowrousian M."/>
            <person name="Cuomo C.A."/>
            <person name="Sun S."/>
            <person name="Heitman J."/>
            <person name="Coelho M.A."/>
        </authorList>
    </citation>
    <scope>NUCLEOTIDE SEQUENCE</scope>
    <source>
        <strain evidence="2">CBS 7841</strain>
    </source>
</reference>
<dbReference type="GeneID" id="91084229"/>
<protein>
    <submittedName>
        <fullName evidence="2">Uncharacterized protein</fullName>
    </submittedName>
</protein>
<dbReference type="KEGG" id="cdep:91084229"/>
<name>A0A1E3J011_9TREE</name>
<sequence length="420" mass="47955">MTEAEGSKGKEKEKTVTFDVKPSFSNTNATSQQTEPLNVMLSTSIDQSNEPYYCWEFSEPDSEIINQLPKGDQGRYRSCLETFKSFMDAAVKYRRQIKDYPLSDLKYPDFCDAEKKSWASFGHEMVKLQKRKRLENNWPVTLQCGSVGCTHKALLDDVSLREGWQEGWSVPVPSRRGTVLPKRENEGTFDERTRDVSTQYPPSKLSLLLWLAVMGDVRDDMKNISTQPDDQRQRPDYVGSFVPPRLGAPLQNNYGLLDTCFFDGMSLREIFRALSSRPSVTDLIPTRRRNTNRRDTNEGLHEDGIELSPLETRIIDIESPPPTRAPTRVGSWWSHRREMPPAYDGRNLETGIIGIESPPPTRAPTRVGSWWSYRREMPPAYDDRDLETGMRTAAITNQNAGPHTTDTGPLQRMLSSLRIR</sequence>
<evidence type="ECO:0000313" key="3">
    <source>
        <dbReference type="Proteomes" id="UP000094043"/>
    </source>
</evidence>
<dbReference type="VEuPathDB" id="FungiDB:L203_00328"/>
<organism evidence="2 3">
    <name type="scientific">Cryptococcus depauperatus CBS 7841</name>
    <dbReference type="NCBI Taxonomy" id="1295531"/>
    <lineage>
        <taxon>Eukaryota</taxon>
        <taxon>Fungi</taxon>
        <taxon>Dikarya</taxon>
        <taxon>Basidiomycota</taxon>
        <taxon>Agaricomycotina</taxon>
        <taxon>Tremellomycetes</taxon>
        <taxon>Tremellales</taxon>
        <taxon>Cryptococcaceae</taxon>
        <taxon>Cryptococcus</taxon>
    </lineage>
</organism>
<reference evidence="2" key="3">
    <citation type="submission" date="2024-01" db="EMBL/GenBank/DDBJ databases">
        <authorList>
            <person name="Coelho M.A."/>
            <person name="David-Palma M."/>
            <person name="Shea T."/>
            <person name="Sun S."/>
            <person name="Cuomo C.A."/>
            <person name="Heitman J."/>
        </authorList>
    </citation>
    <scope>NUCLEOTIDE SEQUENCE</scope>
    <source>
        <strain evidence="2">CBS 7841</strain>
    </source>
</reference>
<dbReference type="EMBL" id="CP143784">
    <property type="protein sequence ID" value="WVN84877.1"/>
    <property type="molecule type" value="Genomic_DNA"/>
</dbReference>
<reference evidence="2" key="1">
    <citation type="submission" date="2016-06" db="EMBL/GenBank/DDBJ databases">
        <authorList>
            <person name="Cuomo C."/>
            <person name="Litvintseva A."/>
            <person name="Heitman J."/>
            <person name="Chen Y."/>
            <person name="Sun S."/>
            <person name="Springer D."/>
            <person name="Dromer F."/>
            <person name="Young S."/>
            <person name="Zeng Q."/>
            <person name="Chapman S."/>
            <person name="Gujja S."/>
            <person name="Saif S."/>
            <person name="Birren B."/>
        </authorList>
    </citation>
    <scope>NUCLEOTIDE SEQUENCE</scope>
    <source>
        <strain evidence="2">CBS 7841</strain>
    </source>
</reference>
<feature type="region of interest" description="Disordered" evidence="1">
    <location>
        <begin position="398"/>
        <end position="420"/>
    </location>
</feature>
<feature type="compositionally biased region" description="Basic and acidic residues" evidence="1">
    <location>
        <begin position="181"/>
        <end position="195"/>
    </location>
</feature>
<evidence type="ECO:0000256" key="1">
    <source>
        <dbReference type="SAM" id="MobiDB-lite"/>
    </source>
</evidence>
<evidence type="ECO:0000313" key="2">
    <source>
        <dbReference type="EMBL" id="WVN84877.1"/>
    </source>
</evidence>
<proteinExistence type="predicted"/>
<feature type="region of interest" description="Disordered" evidence="1">
    <location>
        <begin position="175"/>
        <end position="197"/>
    </location>
</feature>
<keyword evidence="3" id="KW-1185">Reference proteome</keyword>
<feature type="compositionally biased region" description="Polar residues" evidence="1">
    <location>
        <begin position="398"/>
        <end position="408"/>
    </location>
</feature>
<dbReference type="Proteomes" id="UP000094043">
    <property type="component" value="Chromosome 1"/>
</dbReference>
<dbReference type="RefSeq" id="XP_066065578.1">
    <property type="nucleotide sequence ID" value="XM_066209481.1"/>
</dbReference>
<accession>A0A1E3J011</accession>
<gene>
    <name evidence="2" type="ORF">L203_100013</name>
</gene>
<dbReference type="AlphaFoldDB" id="A0A1E3J011"/>